<proteinExistence type="predicted"/>
<evidence type="ECO:0000313" key="1">
    <source>
        <dbReference type="EMBL" id="CAH2260814.1"/>
    </source>
</evidence>
<sequence>MTYGAERWTLTVDLIHKFKVAQRPMERTMLGVSFRDRIRNDKIRRRTKVTGISKLKWQWAGHVCRRTDGHCGRRVLEWRPRIGKRSVGRTPARWTDDFKKVAGSSWMRKAEDRVWWRALGKAYVQQWTLVGC</sequence>
<dbReference type="Proteomes" id="UP000838756">
    <property type="component" value="Unassembled WGS sequence"/>
</dbReference>
<dbReference type="EMBL" id="CAKXAJ010026170">
    <property type="protein sequence ID" value="CAH2260814.1"/>
    <property type="molecule type" value="Genomic_DNA"/>
</dbReference>
<dbReference type="OrthoDB" id="407509at2759"/>
<gene>
    <name evidence="1" type="primary">jg26211</name>
    <name evidence="1" type="ORF">PAEG_LOCUS23783</name>
</gene>
<accession>A0A8S4S831</accession>
<dbReference type="AlphaFoldDB" id="A0A8S4S831"/>
<evidence type="ECO:0000313" key="2">
    <source>
        <dbReference type="Proteomes" id="UP000838756"/>
    </source>
</evidence>
<protein>
    <submittedName>
        <fullName evidence="1">Jg26211 protein</fullName>
    </submittedName>
</protein>
<organism evidence="1 2">
    <name type="scientific">Pararge aegeria aegeria</name>
    <dbReference type="NCBI Taxonomy" id="348720"/>
    <lineage>
        <taxon>Eukaryota</taxon>
        <taxon>Metazoa</taxon>
        <taxon>Ecdysozoa</taxon>
        <taxon>Arthropoda</taxon>
        <taxon>Hexapoda</taxon>
        <taxon>Insecta</taxon>
        <taxon>Pterygota</taxon>
        <taxon>Neoptera</taxon>
        <taxon>Endopterygota</taxon>
        <taxon>Lepidoptera</taxon>
        <taxon>Glossata</taxon>
        <taxon>Ditrysia</taxon>
        <taxon>Papilionoidea</taxon>
        <taxon>Nymphalidae</taxon>
        <taxon>Satyrinae</taxon>
        <taxon>Satyrini</taxon>
        <taxon>Parargina</taxon>
        <taxon>Pararge</taxon>
    </lineage>
</organism>
<keyword evidence="2" id="KW-1185">Reference proteome</keyword>
<name>A0A8S4S831_9NEOP</name>
<reference evidence="1" key="1">
    <citation type="submission" date="2022-03" db="EMBL/GenBank/DDBJ databases">
        <authorList>
            <person name="Lindestad O."/>
        </authorList>
    </citation>
    <scope>NUCLEOTIDE SEQUENCE</scope>
</reference>
<comment type="caution">
    <text evidence="1">The sequence shown here is derived from an EMBL/GenBank/DDBJ whole genome shotgun (WGS) entry which is preliminary data.</text>
</comment>